<protein>
    <submittedName>
        <fullName evidence="2">Condensation domain-containing protein</fullName>
    </submittedName>
</protein>
<feature type="non-terminal residue" evidence="2">
    <location>
        <position position="226"/>
    </location>
</feature>
<comment type="caution">
    <text evidence="2">The sequence shown here is derived from an EMBL/GenBank/DDBJ whole genome shotgun (WGS) entry which is preliminary data.</text>
</comment>
<evidence type="ECO:0000259" key="1">
    <source>
        <dbReference type="Pfam" id="PF00668"/>
    </source>
</evidence>
<dbReference type="Gene3D" id="3.30.559.10">
    <property type="entry name" value="Chloramphenicol acetyltransferase-like domain"/>
    <property type="match status" value="1"/>
</dbReference>
<proteinExistence type="predicted"/>
<name>A0ABW3E7A3_9ACTN</name>
<dbReference type="SUPFAM" id="SSF52777">
    <property type="entry name" value="CoA-dependent acyltransferases"/>
    <property type="match status" value="1"/>
</dbReference>
<sequence length="226" mass="24867">RLKEYGQANGATLFMTLVAAGQVLLARYGGTRDVAVGTATSGRDRPELERLVGAFINTVVLRSTVDDRLSFTAFLAQVRETVLGALAHQDVPFDRLVDELCQERDASRTPLVQAMIVLQNAPAVETGGGFTGLRVERLALPRPAAVFDLTLEFTERPDALDVMIEYNTDLFDAETVERISVHLRTLLGNLVAEPERPLGDVPMLDEAERRRLLVEWNGAAEVRRPG</sequence>
<accession>A0ABW3E7A3</accession>
<dbReference type="PANTHER" id="PTHR45398">
    <property type="match status" value="1"/>
</dbReference>
<dbReference type="PANTHER" id="PTHR45398:SF1">
    <property type="entry name" value="ENZYME, PUTATIVE (JCVI)-RELATED"/>
    <property type="match status" value="1"/>
</dbReference>
<feature type="domain" description="Condensation" evidence="1">
    <location>
        <begin position="2"/>
        <end position="213"/>
    </location>
</feature>
<feature type="non-terminal residue" evidence="2">
    <location>
        <position position="1"/>
    </location>
</feature>
<dbReference type="Gene3D" id="3.30.559.30">
    <property type="entry name" value="Nonribosomal peptide synthetase, condensation domain"/>
    <property type="match status" value="1"/>
</dbReference>
<dbReference type="Proteomes" id="UP001597024">
    <property type="component" value="Unassembled WGS sequence"/>
</dbReference>
<dbReference type="InterPro" id="IPR023213">
    <property type="entry name" value="CAT-like_dom_sf"/>
</dbReference>
<evidence type="ECO:0000313" key="3">
    <source>
        <dbReference type="Proteomes" id="UP001597024"/>
    </source>
</evidence>
<organism evidence="2 3">
    <name type="scientific">Streptosporangium algeriense</name>
    <dbReference type="NCBI Taxonomy" id="1682748"/>
    <lineage>
        <taxon>Bacteria</taxon>
        <taxon>Bacillati</taxon>
        <taxon>Actinomycetota</taxon>
        <taxon>Actinomycetes</taxon>
        <taxon>Streptosporangiales</taxon>
        <taxon>Streptosporangiaceae</taxon>
        <taxon>Streptosporangium</taxon>
    </lineage>
</organism>
<evidence type="ECO:0000313" key="2">
    <source>
        <dbReference type="EMBL" id="MFD0891312.1"/>
    </source>
</evidence>
<gene>
    <name evidence="2" type="ORF">ACFQ08_42760</name>
</gene>
<dbReference type="EMBL" id="JBHTHX010003070">
    <property type="protein sequence ID" value="MFD0891312.1"/>
    <property type="molecule type" value="Genomic_DNA"/>
</dbReference>
<dbReference type="Pfam" id="PF00668">
    <property type="entry name" value="Condensation"/>
    <property type="match status" value="1"/>
</dbReference>
<reference evidence="3" key="1">
    <citation type="journal article" date="2019" name="Int. J. Syst. Evol. Microbiol.">
        <title>The Global Catalogue of Microorganisms (GCM) 10K type strain sequencing project: providing services to taxonomists for standard genome sequencing and annotation.</title>
        <authorList>
            <consortium name="The Broad Institute Genomics Platform"/>
            <consortium name="The Broad Institute Genome Sequencing Center for Infectious Disease"/>
            <person name="Wu L."/>
            <person name="Ma J."/>
        </authorList>
    </citation>
    <scope>NUCLEOTIDE SEQUENCE [LARGE SCALE GENOMIC DNA]</scope>
    <source>
        <strain evidence="3">CCUG 62974</strain>
    </source>
</reference>
<keyword evidence="3" id="KW-1185">Reference proteome</keyword>
<dbReference type="InterPro" id="IPR001242">
    <property type="entry name" value="Condensation_dom"/>
</dbReference>